<dbReference type="Proteomes" id="UP000032142">
    <property type="component" value="Unassembled WGS sequence"/>
</dbReference>
<reference evidence="3" key="1">
    <citation type="submission" date="2014-09" db="EMBL/GenBank/DDBJ databases">
        <authorList>
            <person name="Mudge J."/>
            <person name="Ramaraj T."/>
            <person name="Lindquist I.E."/>
            <person name="Bharti A.K."/>
            <person name="Sundararajan A."/>
            <person name="Cameron C.T."/>
            <person name="Woodward J.E."/>
            <person name="May G.D."/>
            <person name="Brubaker C."/>
            <person name="Broadhvest J."/>
            <person name="Wilkins T.A."/>
        </authorList>
    </citation>
    <scope>NUCLEOTIDE SEQUENCE</scope>
    <source>
        <strain evidence="3">cv. AKA8401</strain>
    </source>
</reference>
<keyword evidence="3" id="KW-1185">Reference proteome</keyword>
<evidence type="ECO:0000256" key="1">
    <source>
        <dbReference type="SAM" id="SignalP"/>
    </source>
</evidence>
<sequence length="61" mass="7074">MARYIHFTAYIQLLLAYTCHTPILTLSKCTKIELDSVMMILDDPRAPGSYNIYKIVEKHTK</sequence>
<feature type="chain" id="PRO_5002057393" description="Secreted protein" evidence="1">
    <location>
        <begin position="17"/>
        <end position="61"/>
    </location>
</feature>
<accession>A0A0B0P423</accession>
<dbReference type="EMBL" id="KN411579">
    <property type="protein sequence ID" value="KHG18864.1"/>
    <property type="molecule type" value="Genomic_DNA"/>
</dbReference>
<evidence type="ECO:0008006" key="4">
    <source>
        <dbReference type="Google" id="ProtNLM"/>
    </source>
</evidence>
<evidence type="ECO:0000313" key="3">
    <source>
        <dbReference type="Proteomes" id="UP000032142"/>
    </source>
</evidence>
<evidence type="ECO:0000313" key="2">
    <source>
        <dbReference type="EMBL" id="KHG18864.1"/>
    </source>
</evidence>
<proteinExistence type="predicted"/>
<protein>
    <recommendedName>
        <fullName evidence="4">Secreted protein</fullName>
    </recommendedName>
</protein>
<keyword evidence="1" id="KW-0732">Signal</keyword>
<name>A0A0B0P423_GOSAR</name>
<organism evidence="2 3">
    <name type="scientific">Gossypium arboreum</name>
    <name type="common">Tree cotton</name>
    <name type="synonym">Gossypium nanking</name>
    <dbReference type="NCBI Taxonomy" id="29729"/>
    <lineage>
        <taxon>Eukaryota</taxon>
        <taxon>Viridiplantae</taxon>
        <taxon>Streptophyta</taxon>
        <taxon>Embryophyta</taxon>
        <taxon>Tracheophyta</taxon>
        <taxon>Spermatophyta</taxon>
        <taxon>Magnoliopsida</taxon>
        <taxon>eudicotyledons</taxon>
        <taxon>Gunneridae</taxon>
        <taxon>Pentapetalae</taxon>
        <taxon>rosids</taxon>
        <taxon>malvids</taxon>
        <taxon>Malvales</taxon>
        <taxon>Malvaceae</taxon>
        <taxon>Malvoideae</taxon>
        <taxon>Gossypium</taxon>
    </lineage>
</organism>
<gene>
    <name evidence="2" type="ORF">F383_24027</name>
</gene>
<dbReference type="AlphaFoldDB" id="A0A0B0P423"/>
<feature type="signal peptide" evidence="1">
    <location>
        <begin position="1"/>
        <end position="16"/>
    </location>
</feature>